<comment type="caution">
    <text evidence="2">The sequence shown here is derived from an EMBL/GenBank/DDBJ whole genome shotgun (WGS) entry which is preliminary data.</text>
</comment>
<feature type="domain" description="DUF5615" evidence="1">
    <location>
        <begin position="1"/>
        <end position="108"/>
    </location>
</feature>
<protein>
    <submittedName>
        <fullName evidence="2">DUF5615 family PIN-like protein</fullName>
    </submittedName>
</protein>
<gene>
    <name evidence="2" type="ORF">ACFFFP_07525</name>
</gene>
<dbReference type="RefSeq" id="WP_188847538.1">
    <property type="nucleotide sequence ID" value="NZ_BMPJ01000015.1"/>
</dbReference>
<evidence type="ECO:0000313" key="3">
    <source>
        <dbReference type="Proteomes" id="UP001589830"/>
    </source>
</evidence>
<evidence type="ECO:0000259" key="1">
    <source>
        <dbReference type="Pfam" id="PF18480"/>
    </source>
</evidence>
<name>A0ABV6Q1P8_9DEIN</name>
<proteinExistence type="predicted"/>
<sequence>MKLLLDENVETALLRGLLRRRPGTDVLRVVDVGLGGRSDAEVLAWAAERGRVVVSKDRATMGLEAIRRLEAGAPMPGLILVRRGAGLGQVLEDLLLILEAAQEGELEGRILYIPL</sequence>
<dbReference type="InterPro" id="IPR041049">
    <property type="entry name" value="DUF5615"/>
</dbReference>
<evidence type="ECO:0000313" key="2">
    <source>
        <dbReference type="EMBL" id="MFC0596013.1"/>
    </source>
</evidence>
<accession>A0ABV6Q1P8</accession>
<organism evidence="2 3">
    <name type="scientific">Thermus composti</name>
    <dbReference type="NCBI Taxonomy" id="532059"/>
    <lineage>
        <taxon>Bacteria</taxon>
        <taxon>Thermotogati</taxon>
        <taxon>Deinococcota</taxon>
        <taxon>Deinococci</taxon>
        <taxon>Thermales</taxon>
        <taxon>Thermaceae</taxon>
        <taxon>Thermus</taxon>
    </lineage>
</organism>
<keyword evidence="3" id="KW-1185">Reference proteome</keyword>
<dbReference type="Proteomes" id="UP001589830">
    <property type="component" value="Unassembled WGS sequence"/>
</dbReference>
<dbReference type="Pfam" id="PF18480">
    <property type="entry name" value="DUF5615"/>
    <property type="match status" value="1"/>
</dbReference>
<reference evidence="2 3" key="1">
    <citation type="submission" date="2024-09" db="EMBL/GenBank/DDBJ databases">
        <authorList>
            <person name="Sun Q."/>
            <person name="Mori K."/>
        </authorList>
    </citation>
    <scope>NUCLEOTIDE SEQUENCE [LARGE SCALE GENOMIC DNA]</scope>
    <source>
        <strain evidence="2 3">NCAIM B.02340</strain>
    </source>
</reference>
<dbReference type="EMBL" id="JBHLTW010000033">
    <property type="protein sequence ID" value="MFC0596013.1"/>
    <property type="molecule type" value="Genomic_DNA"/>
</dbReference>